<dbReference type="Gene3D" id="3.40.250.10">
    <property type="entry name" value="Rhodanese-like domain"/>
    <property type="match status" value="1"/>
</dbReference>
<dbReference type="GO" id="GO:0008146">
    <property type="term" value="F:sulfotransferase activity"/>
    <property type="evidence" value="ECO:0007669"/>
    <property type="project" value="TreeGrafter"/>
</dbReference>
<evidence type="ECO:0000256" key="10">
    <source>
        <dbReference type="ARBA" id="ARBA00075110"/>
    </source>
</evidence>
<dbReference type="GO" id="GO:0004792">
    <property type="term" value="F:thiosulfate-cyanide sulfurtransferase activity"/>
    <property type="evidence" value="ECO:0007669"/>
    <property type="project" value="TreeGrafter"/>
</dbReference>
<dbReference type="InterPro" id="IPR035985">
    <property type="entry name" value="Ubiquitin-activating_enz"/>
</dbReference>
<dbReference type="STRING" id="686796.SAMN04488104_102820"/>
<keyword evidence="16" id="KW-1185">Reference proteome</keyword>
<evidence type="ECO:0000256" key="7">
    <source>
        <dbReference type="ARBA" id="ARBA00063809"/>
    </source>
</evidence>
<dbReference type="InterPro" id="IPR000594">
    <property type="entry name" value="ThiF_NAD_FAD-bd"/>
</dbReference>
<comment type="subunit">
    <text evidence="7">Homodimer. Forms a stable heterotetrameric complex of 2 MoeB and 2 MoaD during adenylation of MoaD.</text>
</comment>
<dbReference type="EC" id="2.7.7.80" evidence="8"/>
<evidence type="ECO:0000256" key="11">
    <source>
        <dbReference type="ARBA" id="ARBA00075328"/>
    </source>
</evidence>
<feature type="transmembrane region" description="Helical" evidence="13">
    <location>
        <begin position="21"/>
        <end position="44"/>
    </location>
</feature>
<dbReference type="FunFam" id="3.40.50.720:FF:000033">
    <property type="entry name" value="Adenylyltransferase and sulfurtransferase MOCS3"/>
    <property type="match status" value="1"/>
</dbReference>
<dbReference type="OrthoDB" id="9804286at2"/>
<keyword evidence="13" id="KW-1133">Transmembrane helix</keyword>
<reference evidence="16" key="1">
    <citation type="submission" date="2016-10" db="EMBL/GenBank/DDBJ databases">
        <authorList>
            <person name="Varghese N."/>
            <person name="Submissions S."/>
        </authorList>
    </citation>
    <scope>NUCLEOTIDE SEQUENCE [LARGE SCALE GENOMIC DNA]</scope>
    <source>
        <strain evidence="16">DSM 23095</strain>
    </source>
</reference>
<evidence type="ECO:0000313" key="16">
    <source>
        <dbReference type="Proteomes" id="UP000199060"/>
    </source>
</evidence>
<dbReference type="InterPro" id="IPR045886">
    <property type="entry name" value="ThiF/MoeB/HesA"/>
</dbReference>
<evidence type="ECO:0000256" key="9">
    <source>
        <dbReference type="ARBA" id="ARBA00073635"/>
    </source>
</evidence>
<feature type="domain" description="THIF-type NAD/FAD binding fold" evidence="14">
    <location>
        <begin position="5"/>
        <end position="234"/>
    </location>
</feature>
<dbReference type="GO" id="GO:0008641">
    <property type="term" value="F:ubiquitin-like modifier activating enzyme activity"/>
    <property type="evidence" value="ECO:0007669"/>
    <property type="project" value="InterPro"/>
</dbReference>
<evidence type="ECO:0000256" key="6">
    <source>
        <dbReference type="ARBA" id="ARBA00055169"/>
    </source>
</evidence>
<dbReference type="Pfam" id="PF00899">
    <property type="entry name" value="ThiF"/>
    <property type="match status" value="1"/>
</dbReference>
<dbReference type="GO" id="GO:0005829">
    <property type="term" value="C:cytosol"/>
    <property type="evidence" value="ECO:0007669"/>
    <property type="project" value="TreeGrafter"/>
</dbReference>
<evidence type="ECO:0000256" key="13">
    <source>
        <dbReference type="SAM" id="Phobius"/>
    </source>
</evidence>
<comment type="similarity">
    <text evidence="1">Belongs to the HesA/MoeB/ThiF family.</text>
</comment>
<dbReference type="GO" id="GO:0061605">
    <property type="term" value="F:molybdopterin-synthase adenylyltransferase activity"/>
    <property type="evidence" value="ECO:0007669"/>
    <property type="project" value="UniProtKB-EC"/>
</dbReference>
<keyword evidence="15" id="KW-0548">Nucleotidyltransferase</keyword>
<keyword evidence="13" id="KW-0812">Transmembrane</keyword>
<dbReference type="CDD" id="cd00757">
    <property type="entry name" value="ThiF_MoeB_HesA_family"/>
    <property type="match status" value="1"/>
</dbReference>
<evidence type="ECO:0000256" key="1">
    <source>
        <dbReference type="ARBA" id="ARBA00009919"/>
    </source>
</evidence>
<keyword evidence="4" id="KW-0067">ATP-binding</keyword>
<keyword evidence="3" id="KW-0547">Nucleotide-binding</keyword>
<dbReference type="Proteomes" id="UP000199060">
    <property type="component" value="Unassembled WGS sequence"/>
</dbReference>
<evidence type="ECO:0000259" key="14">
    <source>
        <dbReference type="Pfam" id="PF00899"/>
    </source>
</evidence>
<comment type="function">
    <text evidence="6">Catalyzes the adenylation by ATP of the carboxyl group of the C-terminal glycine of sulfur carrier protein MoaD.</text>
</comment>
<gene>
    <name evidence="15" type="ORF">SAMN04488104_102820</name>
</gene>
<dbReference type="PANTHER" id="PTHR10953">
    <property type="entry name" value="UBIQUITIN-ACTIVATING ENZYME E1"/>
    <property type="match status" value="1"/>
</dbReference>
<evidence type="ECO:0000256" key="5">
    <source>
        <dbReference type="ARBA" id="ARBA00052218"/>
    </source>
</evidence>
<dbReference type="Gene3D" id="3.40.50.720">
    <property type="entry name" value="NAD(P)-binding Rossmann-like Domain"/>
    <property type="match status" value="1"/>
</dbReference>
<dbReference type="SUPFAM" id="SSF69572">
    <property type="entry name" value="Activating enzymes of the ubiquitin-like proteins"/>
    <property type="match status" value="1"/>
</dbReference>
<evidence type="ECO:0000256" key="12">
    <source>
        <dbReference type="ARBA" id="ARBA00078531"/>
    </source>
</evidence>
<protein>
    <recommendedName>
        <fullName evidence="9">Molybdopterin-synthase adenylyltransferase</fullName>
        <ecNumber evidence="8">2.7.7.80</ecNumber>
    </recommendedName>
    <alternativeName>
        <fullName evidence="12">MoaD protein adenylase</fullName>
    </alternativeName>
    <alternativeName>
        <fullName evidence="10">Molybdopterin-converting factor subunit 1 adenylase</fullName>
    </alternativeName>
    <alternativeName>
        <fullName evidence="11">Sulfur carrier protein MoaD adenylyltransferase</fullName>
    </alternativeName>
</protein>
<accession>A0A1G6UHY7</accession>
<comment type="catalytic activity">
    <reaction evidence="5">
        <text>[molybdopterin-synthase sulfur-carrier protein]-C-terminal Gly-Gly + ATP + H(+) = [molybdopterin-synthase sulfur-carrier protein]-C-terminal Gly-Gly-AMP + diphosphate</text>
        <dbReference type="Rhea" id="RHEA:43616"/>
        <dbReference type="Rhea" id="RHEA-COMP:12159"/>
        <dbReference type="Rhea" id="RHEA-COMP:12202"/>
        <dbReference type="ChEBI" id="CHEBI:15378"/>
        <dbReference type="ChEBI" id="CHEBI:30616"/>
        <dbReference type="ChEBI" id="CHEBI:33019"/>
        <dbReference type="ChEBI" id="CHEBI:90618"/>
        <dbReference type="ChEBI" id="CHEBI:90778"/>
        <dbReference type="EC" id="2.7.7.80"/>
    </reaction>
</comment>
<dbReference type="AlphaFoldDB" id="A0A1G6UHY7"/>
<dbReference type="GO" id="GO:0005524">
    <property type="term" value="F:ATP binding"/>
    <property type="evidence" value="ECO:0007669"/>
    <property type="project" value="UniProtKB-KW"/>
</dbReference>
<dbReference type="RefSeq" id="WP_087940107.1">
    <property type="nucleotide sequence ID" value="NZ_FNAC01000028.1"/>
</dbReference>
<proteinExistence type="inferred from homology"/>
<organism evidence="15 16">
    <name type="scientific">Algoriphagus faecimaris</name>
    <dbReference type="NCBI Taxonomy" id="686796"/>
    <lineage>
        <taxon>Bacteria</taxon>
        <taxon>Pseudomonadati</taxon>
        <taxon>Bacteroidota</taxon>
        <taxon>Cytophagia</taxon>
        <taxon>Cytophagales</taxon>
        <taxon>Cyclobacteriaceae</taxon>
        <taxon>Algoriphagus</taxon>
    </lineage>
</organism>
<name>A0A1G6UHY7_9BACT</name>
<evidence type="ECO:0000256" key="4">
    <source>
        <dbReference type="ARBA" id="ARBA00022840"/>
    </source>
</evidence>
<keyword evidence="2 15" id="KW-0808">Transferase</keyword>
<dbReference type="InterPro" id="IPR036873">
    <property type="entry name" value="Rhodanese-like_dom_sf"/>
</dbReference>
<dbReference type="PANTHER" id="PTHR10953:SF102">
    <property type="entry name" value="ADENYLYLTRANSFERASE AND SULFURTRANSFERASE MOCS3"/>
    <property type="match status" value="1"/>
</dbReference>
<evidence type="ECO:0000256" key="2">
    <source>
        <dbReference type="ARBA" id="ARBA00022679"/>
    </source>
</evidence>
<dbReference type="EMBL" id="FNAC01000028">
    <property type="protein sequence ID" value="SDD40197.1"/>
    <property type="molecule type" value="Genomic_DNA"/>
</dbReference>
<evidence type="ECO:0000256" key="8">
    <source>
        <dbReference type="ARBA" id="ARBA00066884"/>
    </source>
</evidence>
<evidence type="ECO:0000256" key="3">
    <source>
        <dbReference type="ARBA" id="ARBA00022741"/>
    </source>
</evidence>
<evidence type="ECO:0000313" key="15">
    <source>
        <dbReference type="EMBL" id="SDD40197.1"/>
    </source>
</evidence>
<sequence>MDRFERQVILPGLGKAGQDKLRNASVLVIGAGGLGCPILLYLAAAGVGRIGVVDGDEVSLSNLNRQVLFGEQDLGKNKAEQAVSFFQNKYSDISWFAFPEFINVSNAAQLLKSYDLVIDGSDNFPTRYLVNDACVLAHKPLVFGAIYQNEGQVSVFNRNRSSCNYRDLYPQMPSATEIPNCSETGVIGVLPGIIGNLMALEAIKLISGLGKVLDNKVLFFNSLSSETYEVEINPQFKARSAAPQGWEAFQAMSYELACEGIEQLDWEDAFQRAGHGTMLVDVRERDEKPPLVCSVLFKAPMSDFDSYMDQMEEAEALFFFCQSGIRSQKAALRIKAEYPGKTVFSIRGGIDALKSSQFRNG</sequence>
<keyword evidence="13" id="KW-0472">Membrane</keyword>